<keyword evidence="5 7" id="KW-0949">S-adenosyl-L-methionine</keyword>
<dbReference type="InterPro" id="IPR011530">
    <property type="entry name" value="rRNA_adenine_dimethylase"/>
</dbReference>
<evidence type="ECO:0000256" key="3">
    <source>
        <dbReference type="ARBA" id="ARBA00022603"/>
    </source>
</evidence>
<evidence type="ECO:0000256" key="7">
    <source>
        <dbReference type="HAMAP-Rule" id="MF_00607"/>
    </source>
</evidence>
<dbReference type="GO" id="GO:0005829">
    <property type="term" value="C:cytosol"/>
    <property type="evidence" value="ECO:0007669"/>
    <property type="project" value="TreeGrafter"/>
</dbReference>
<feature type="binding site" evidence="7 8">
    <location>
        <position position="32"/>
    </location>
    <ligand>
        <name>S-adenosyl-L-methionine</name>
        <dbReference type="ChEBI" id="CHEBI:59789"/>
    </ligand>
</feature>
<keyword evidence="6 7" id="KW-0694">RNA-binding</keyword>
<dbReference type="RefSeq" id="WP_150060487.1">
    <property type="nucleotide sequence ID" value="NZ_JACHII010000001.1"/>
</dbReference>
<keyword evidence="4 7" id="KW-0808">Transferase</keyword>
<evidence type="ECO:0000256" key="1">
    <source>
        <dbReference type="ARBA" id="ARBA00022490"/>
    </source>
</evidence>
<feature type="binding site" evidence="7 8">
    <location>
        <position position="34"/>
    </location>
    <ligand>
        <name>S-adenosyl-L-methionine</name>
        <dbReference type="ChEBI" id="CHEBI:59789"/>
    </ligand>
</feature>
<reference evidence="11 12" key="1">
    <citation type="submission" date="2019-09" db="EMBL/GenBank/DDBJ databases">
        <title>Genome sequence of Roseospira marina, one of the more divergent members of the non-sulfur purple photosynthetic bacterial family, the Rhodospirillaceae.</title>
        <authorList>
            <person name="Meyer T."/>
            <person name="Kyndt J."/>
        </authorList>
    </citation>
    <scope>NUCLEOTIDE SEQUENCE [LARGE SCALE GENOMIC DNA]</scope>
    <source>
        <strain evidence="11 12">DSM 15113</strain>
    </source>
</reference>
<dbReference type="Gene3D" id="1.10.8.100">
    <property type="entry name" value="Ribosomal RNA adenine dimethylase-like, domain 2"/>
    <property type="match status" value="1"/>
</dbReference>
<feature type="binding site" evidence="7 8">
    <location>
        <position position="106"/>
    </location>
    <ligand>
        <name>S-adenosyl-L-methionine</name>
        <dbReference type="ChEBI" id="CHEBI:59789"/>
    </ligand>
</feature>
<dbReference type="PROSITE" id="PS51689">
    <property type="entry name" value="SAM_RNA_A_N6_MT"/>
    <property type="match status" value="1"/>
</dbReference>
<evidence type="ECO:0000256" key="9">
    <source>
        <dbReference type="SAM" id="MobiDB-lite"/>
    </source>
</evidence>
<dbReference type="InterPro" id="IPR020598">
    <property type="entry name" value="rRNA_Ade_methylase_Trfase_N"/>
</dbReference>
<keyword evidence="1 7" id="KW-0963">Cytoplasm</keyword>
<dbReference type="Proteomes" id="UP000324065">
    <property type="component" value="Unassembled WGS sequence"/>
</dbReference>
<evidence type="ECO:0000256" key="5">
    <source>
        <dbReference type="ARBA" id="ARBA00022691"/>
    </source>
</evidence>
<dbReference type="GO" id="GO:0052908">
    <property type="term" value="F:16S rRNA (adenine(1518)-N(6)/adenine(1519)-N(6))-dimethyltransferase activity"/>
    <property type="evidence" value="ECO:0007669"/>
    <property type="project" value="UniProtKB-EC"/>
</dbReference>
<evidence type="ECO:0000313" key="12">
    <source>
        <dbReference type="Proteomes" id="UP000324065"/>
    </source>
</evidence>
<evidence type="ECO:0000259" key="10">
    <source>
        <dbReference type="SMART" id="SM00650"/>
    </source>
</evidence>
<gene>
    <name evidence="7 11" type="primary">rsmA</name>
    <name evidence="7" type="synonym">ksgA</name>
    <name evidence="11" type="ORF">F1188_00870</name>
</gene>
<evidence type="ECO:0000256" key="6">
    <source>
        <dbReference type="ARBA" id="ARBA00022884"/>
    </source>
</evidence>
<comment type="catalytic activity">
    <reaction evidence="7">
        <text>adenosine(1518)/adenosine(1519) in 16S rRNA + 4 S-adenosyl-L-methionine = N(6)-dimethyladenosine(1518)/N(6)-dimethyladenosine(1519) in 16S rRNA + 4 S-adenosyl-L-homocysteine + 4 H(+)</text>
        <dbReference type="Rhea" id="RHEA:19609"/>
        <dbReference type="Rhea" id="RHEA-COMP:10232"/>
        <dbReference type="Rhea" id="RHEA-COMP:10233"/>
        <dbReference type="ChEBI" id="CHEBI:15378"/>
        <dbReference type="ChEBI" id="CHEBI:57856"/>
        <dbReference type="ChEBI" id="CHEBI:59789"/>
        <dbReference type="ChEBI" id="CHEBI:74411"/>
        <dbReference type="ChEBI" id="CHEBI:74493"/>
        <dbReference type="EC" id="2.1.1.182"/>
    </reaction>
</comment>
<name>A0A5M6IGB6_9PROT</name>
<feature type="binding site" evidence="7 8">
    <location>
        <position position="59"/>
    </location>
    <ligand>
        <name>S-adenosyl-L-methionine</name>
        <dbReference type="ChEBI" id="CHEBI:59789"/>
    </ligand>
</feature>
<keyword evidence="3 7" id="KW-0489">Methyltransferase</keyword>
<evidence type="ECO:0000256" key="8">
    <source>
        <dbReference type="PROSITE-ProRule" id="PRU01026"/>
    </source>
</evidence>
<comment type="similarity">
    <text evidence="7">Belongs to the class I-like SAM-binding methyltransferase superfamily. rRNA adenine N(6)-methyltransferase family. RsmA subfamily.</text>
</comment>
<keyword evidence="2 7" id="KW-0698">rRNA processing</keyword>
<dbReference type="PANTHER" id="PTHR11727">
    <property type="entry name" value="DIMETHYLADENOSINE TRANSFERASE"/>
    <property type="match status" value="1"/>
</dbReference>
<feature type="region of interest" description="Disordered" evidence="9">
    <location>
        <begin position="280"/>
        <end position="301"/>
    </location>
</feature>
<comment type="function">
    <text evidence="7">Specifically dimethylates two adjacent adenosines (A1518 and A1519) in the loop of a conserved hairpin near the 3'-end of 16S rRNA in the 30S particle. May play a critical role in biogenesis of 30S subunits.</text>
</comment>
<evidence type="ECO:0000256" key="2">
    <source>
        <dbReference type="ARBA" id="ARBA00022552"/>
    </source>
</evidence>
<dbReference type="InterPro" id="IPR023165">
    <property type="entry name" value="rRNA_Ade_diMease-like_C"/>
</dbReference>
<dbReference type="InterPro" id="IPR029063">
    <property type="entry name" value="SAM-dependent_MTases_sf"/>
</dbReference>
<feature type="binding site" evidence="7 8">
    <location>
        <position position="80"/>
    </location>
    <ligand>
        <name>S-adenosyl-L-methionine</name>
        <dbReference type="ChEBI" id="CHEBI:59789"/>
    </ligand>
</feature>
<comment type="caution">
    <text evidence="11">The sequence shown here is derived from an EMBL/GenBank/DDBJ whole genome shotgun (WGS) entry which is preliminary data.</text>
</comment>
<dbReference type="GO" id="GO:0003723">
    <property type="term" value="F:RNA binding"/>
    <property type="evidence" value="ECO:0007669"/>
    <property type="project" value="UniProtKB-UniRule"/>
</dbReference>
<comment type="subcellular location">
    <subcellularLocation>
        <location evidence="7">Cytoplasm</location>
    </subcellularLocation>
</comment>
<protein>
    <recommendedName>
        <fullName evidence="7">Ribosomal RNA small subunit methyltransferase A</fullName>
        <ecNumber evidence="7">2.1.1.182</ecNumber>
    </recommendedName>
    <alternativeName>
        <fullName evidence="7">16S rRNA (adenine(1518)-N(6)/adenine(1519)-N(6))-dimethyltransferase</fullName>
    </alternativeName>
    <alternativeName>
        <fullName evidence="7">16S rRNA dimethyladenosine transferase</fullName>
    </alternativeName>
    <alternativeName>
        <fullName evidence="7">16S rRNA dimethylase</fullName>
    </alternativeName>
    <alternativeName>
        <fullName evidence="7">S-adenosylmethionine-6-N', N'-adenosyl(rRNA) dimethyltransferase</fullName>
    </alternativeName>
</protein>
<dbReference type="InterPro" id="IPR020596">
    <property type="entry name" value="rRNA_Ade_Mease_Trfase_CS"/>
</dbReference>
<evidence type="ECO:0000313" key="11">
    <source>
        <dbReference type="EMBL" id="KAA5607351.1"/>
    </source>
</evidence>
<dbReference type="Pfam" id="PF00398">
    <property type="entry name" value="RrnaAD"/>
    <property type="match status" value="1"/>
</dbReference>
<dbReference type="CDD" id="cd02440">
    <property type="entry name" value="AdoMet_MTases"/>
    <property type="match status" value="1"/>
</dbReference>
<feature type="domain" description="Ribosomal RNA adenine methylase transferase N-terminal" evidence="10">
    <location>
        <begin position="39"/>
        <end position="210"/>
    </location>
</feature>
<feature type="binding site" evidence="7 8">
    <location>
        <position position="125"/>
    </location>
    <ligand>
        <name>S-adenosyl-L-methionine</name>
        <dbReference type="ChEBI" id="CHEBI:59789"/>
    </ligand>
</feature>
<accession>A0A5M6IGB6</accession>
<dbReference type="SMART" id="SM00650">
    <property type="entry name" value="rADc"/>
    <property type="match status" value="1"/>
</dbReference>
<dbReference type="PANTHER" id="PTHR11727:SF7">
    <property type="entry name" value="DIMETHYLADENOSINE TRANSFERASE-RELATED"/>
    <property type="match status" value="1"/>
</dbReference>
<evidence type="ECO:0000256" key="4">
    <source>
        <dbReference type="ARBA" id="ARBA00022679"/>
    </source>
</evidence>
<dbReference type="SUPFAM" id="SSF53335">
    <property type="entry name" value="S-adenosyl-L-methionine-dependent methyltransferases"/>
    <property type="match status" value="1"/>
</dbReference>
<dbReference type="EMBL" id="VWPJ01000001">
    <property type="protein sequence ID" value="KAA5607351.1"/>
    <property type="molecule type" value="Genomic_DNA"/>
</dbReference>
<dbReference type="HAMAP" id="MF_00607">
    <property type="entry name" value="16SrRNA_methyltr_A"/>
    <property type="match status" value="1"/>
</dbReference>
<dbReference type="NCBIfam" id="TIGR00755">
    <property type="entry name" value="ksgA"/>
    <property type="match status" value="1"/>
</dbReference>
<sequence length="301" mass="32675">MTEDPDSRAELPPLRDIIARHGLDARKALGQHFLLDLNLTRRIARAAGDLGRRTVIEVGPGPGGLTRALLEQGGPVIVIEKDRRCVAALEELGAAFPGQLTIIEADALTVDMATLGERPRWIVSNLPYNISTALLLRWLHGLSGLDGLVLMFQKEVADRLWARPGLRGYSRLSVITQWLCEVKPLFDVNPRAFTPPPKVNSAVVRLTPRPSPLVDVPIEAVERATATLFGQRRKMVRAPLKALGDPGAICEACDIDPTQRAEQLPVETILKVAALIAGRGTTASEDERDANPSTTDAPPQV</sequence>
<proteinExistence type="inferred from homology"/>
<organism evidence="11 12">
    <name type="scientific">Roseospira marina</name>
    <dbReference type="NCBI Taxonomy" id="140057"/>
    <lineage>
        <taxon>Bacteria</taxon>
        <taxon>Pseudomonadati</taxon>
        <taxon>Pseudomonadota</taxon>
        <taxon>Alphaproteobacteria</taxon>
        <taxon>Rhodospirillales</taxon>
        <taxon>Rhodospirillaceae</taxon>
        <taxon>Roseospira</taxon>
    </lineage>
</organism>
<feature type="compositionally biased region" description="Polar residues" evidence="9">
    <location>
        <begin position="291"/>
        <end position="301"/>
    </location>
</feature>
<dbReference type="PROSITE" id="PS01131">
    <property type="entry name" value="RRNA_A_DIMETH"/>
    <property type="match status" value="1"/>
</dbReference>
<dbReference type="OrthoDB" id="9814755at2"/>
<keyword evidence="12" id="KW-1185">Reference proteome</keyword>
<dbReference type="EC" id="2.1.1.182" evidence="7"/>
<dbReference type="AlphaFoldDB" id="A0A5M6IGB6"/>
<dbReference type="InterPro" id="IPR001737">
    <property type="entry name" value="KsgA/Erm"/>
</dbReference>
<dbReference type="Gene3D" id="3.40.50.150">
    <property type="entry name" value="Vaccinia Virus protein VP39"/>
    <property type="match status" value="1"/>
</dbReference>